<evidence type="ECO:0000313" key="1">
    <source>
        <dbReference type="EMBL" id="KAK9031785.1"/>
    </source>
</evidence>
<protein>
    <submittedName>
        <fullName evidence="1">Uncharacterized protein</fullName>
    </submittedName>
</protein>
<dbReference type="EMBL" id="JBBPBN010000009">
    <property type="protein sequence ID" value="KAK9031785.1"/>
    <property type="molecule type" value="Genomic_DNA"/>
</dbReference>
<name>A0ABR2T2R8_9ROSI</name>
<reference evidence="1 2" key="1">
    <citation type="journal article" date="2024" name="G3 (Bethesda)">
        <title>Genome assembly of Hibiscus sabdariffa L. provides insights into metabolisms of medicinal natural products.</title>
        <authorList>
            <person name="Kim T."/>
        </authorList>
    </citation>
    <scope>NUCLEOTIDE SEQUENCE [LARGE SCALE GENOMIC DNA]</scope>
    <source>
        <strain evidence="1">TK-2024</strain>
        <tissue evidence="1">Old leaves</tissue>
    </source>
</reference>
<proteinExistence type="predicted"/>
<dbReference type="Proteomes" id="UP001396334">
    <property type="component" value="Unassembled WGS sequence"/>
</dbReference>
<accession>A0ABR2T2R8</accession>
<organism evidence="1 2">
    <name type="scientific">Hibiscus sabdariffa</name>
    <name type="common">roselle</name>
    <dbReference type="NCBI Taxonomy" id="183260"/>
    <lineage>
        <taxon>Eukaryota</taxon>
        <taxon>Viridiplantae</taxon>
        <taxon>Streptophyta</taxon>
        <taxon>Embryophyta</taxon>
        <taxon>Tracheophyta</taxon>
        <taxon>Spermatophyta</taxon>
        <taxon>Magnoliopsida</taxon>
        <taxon>eudicotyledons</taxon>
        <taxon>Gunneridae</taxon>
        <taxon>Pentapetalae</taxon>
        <taxon>rosids</taxon>
        <taxon>malvids</taxon>
        <taxon>Malvales</taxon>
        <taxon>Malvaceae</taxon>
        <taxon>Malvoideae</taxon>
        <taxon>Hibiscus</taxon>
    </lineage>
</organism>
<comment type="caution">
    <text evidence="1">The sequence shown here is derived from an EMBL/GenBank/DDBJ whole genome shotgun (WGS) entry which is preliminary data.</text>
</comment>
<keyword evidence="2" id="KW-1185">Reference proteome</keyword>
<sequence length="214" mass="22749">MRGSLPRLADPPSIRIKGIDVVGAEVKAVSIRILAREMAEAGLDGFELQWIAGSMVLLAFPDLEAELVCVPAVEEREIDSGSEEGDSVQHGIVCGKGAVVSDGAIVGATRKLERLSGAVVTVMAIGSRGGVCSVFLDSGKADRELVVWLGDKVSDTMAVVGGVGAALVPIVRAVPRGMRKVKSVNSLVEVVVGQLRIKAWWIGWWRVVRWLMLP</sequence>
<gene>
    <name evidence="1" type="ORF">V6N11_056073</name>
</gene>
<evidence type="ECO:0000313" key="2">
    <source>
        <dbReference type="Proteomes" id="UP001396334"/>
    </source>
</evidence>